<evidence type="ECO:0000256" key="2">
    <source>
        <dbReference type="ARBA" id="ARBA00023125"/>
    </source>
</evidence>
<dbReference type="GO" id="GO:0003677">
    <property type="term" value="F:DNA binding"/>
    <property type="evidence" value="ECO:0007669"/>
    <property type="project" value="UniProtKB-KW"/>
</dbReference>
<evidence type="ECO:0000313" key="6">
    <source>
        <dbReference type="Proteomes" id="UP000261905"/>
    </source>
</evidence>
<reference evidence="5 6" key="1">
    <citation type="submission" date="2018-08" db="EMBL/GenBank/DDBJ databases">
        <title>Paenibacillus sp. M4BSY-1, whole genome shotgun sequence.</title>
        <authorList>
            <person name="Tuo L."/>
        </authorList>
    </citation>
    <scope>NUCLEOTIDE SEQUENCE [LARGE SCALE GENOMIC DNA]</scope>
    <source>
        <strain evidence="5 6">M4BSY-1</strain>
    </source>
</reference>
<proteinExistence type="predicted"/>
<evidence type="ECO:0000256" key="3">
    <source>
        <dbReference type="ARBA" id="ARBA00023163"/>
    </source>
</evidence>
<dbReference type="InterPro" id="IPR036390">
    <property type="entry name" value="WH_DNA-bd_sf"/>
</dbReference>
<dbReference type="Proteomes" id="UP000261905">
    <property type="component" value="Unassembled WGS sequence"/>
</dbReference>
<dbReference type="OrthoDB" id="9791143at2"/>
<dbReference type="Gene3D" id="1.10.10.10">
    <property type="entry name" value="Winged helix-like DNA-binding domain superfamily/Winged helix DNA-binding domain"/>
    <property type="match status" value="1"/>
</dbReference>
<keyword evidence="1" id="KW-0805">Transcription regulation</keyword>
<evidence type="ECO:0000256" key="1">
    <source>
        <dbReference type="ARBA" id="ARBA00023015"/>
    </source>
</evidence>
<sequence length="129" mass="14682">MKPADISLTACSYTHVLEIISNKWTALVIYSLEEGTIRYGEIKKRIEGISQKMLTQTLRQLERDGLVTRKVTPSVPPIVDYTLTPLGKTLIPCMKMLKEWAAEHYPSVQQARVSYELSEENGEVRQLES</sequence>
<dbReference type="Pfam" id="PF01638">
    <property type="entry name" value="HxlR"/>
    <property type="match status" value="1"/>
</dbReference>
<dbReference type="InterPro" id="IPR002577">
    <property type="entry name" value="HTH_HxlR"/>
</dbReference>
<dbReference type="RefSeq" id="WP_116046868.1">
    <property type="nucleotide sequence ID" value="NZ_QUBQ01000002.1"/>
</dbReference>
<dbReference type="SUPFAM" id="SSF46785">
    <property type="entry name" value="Winged helix' DNA-binding domain"/>
    <property type="match status" value="1"/>
</dbReference>
<dbReference type="PANTHER" id="PTHR33204:SF37">
    <property type="entry name" value="HTH-TYPE TRANSCRIPTIONAL REGULATOR YODB"/>
    <property type="match status" value="1"/>
</dbReference>
<protein>
    <submittedName>
        <fullName evidence="5">Transcriptional regulator</fullName>
    </submittedName>
</protein>
<gene>
    <name evidence="5" type="ORF">DX130_15560</name>
</gene>
<dbReference type="EMBL" id="QUBQ01000002">
    <property type="protein sequence ID" value="REK75050.1"/>
    <property type="molecule type" value="Genomic_DNA"/>
</dbReference>
<comment type="caution">
    <text evidence="5">The sequence shown here is derived from an EMBL/GenBank/DDBJ whole genome shotgun (WGS) entry which is preliminary data.</text>
</comment>
<evidence type="ECO:0000259" key="4">
    <source>
        <dbReference type="PROSITE" id="PS51118"/>
    </source>
</evidence>
<dbReference type="PANTHER" id="PTHR33204">
    <property type="entry name" value="TRANSCRIPTIONAL REGULATOR, MARR FAMILY"/>
    <property type="match status" value="1"/>
</dbReference>
<accession>A0A371PI43</accession>
<keyword evidence="6" id="KW-1185">Reference proteome</keyword>
<keyword evidence="3" id="KW-0804">Transcription</keyword>
<dbReference type="AlphaFoldDB" id="A0A371PI43"/>
<organism evidence="5 6">
    <name type="scientific">Paenibacillus paeoniae</name>
    <dbReference type="NCBI Taxonomy" id="2292705"/>
    <lineage>
        <taxon>Bacteria</taxon>
        <taxon>Bacillati</taxon>
        <taxon>Bacillota</taxon>
        <taxon>Bacilli</taxon>
        <taxon>Bacillales</taxon>
        <taxon>Paenibacillaceae</taxon>
        <taxon>Paenibacillus</taxon>
    </lineage>
</organism>
<dbReference type="PROSITE" id="PS51118">
    <property type="entry name" value="HTH_HXLR"/>
    <property type="match status" value="1"/>
</dbReference>
<dbReference type="InterPro" id="IPR036388">
    <property type="entry name" value="WH-like_DNA-bd_sf"/>
</dbReference>
<feature type="domain" description="HTH hxlR-type" evidence="4">
    <location>
        <begin position="11"/>
        <end position="109"/>
    </location>
</feature>
<name>A0A371PI43_9BACL</name>
<evidence type="ECO:0000313" key="5">
    <source>
        <dbReference type="EMBL" id="REK75050.1"/>
    </source>
</evidence>
<keyword evidence="2" id="KW-0238">DNA-binding</keyword>